<comment type="caution">
    <text evidence="2">The sequence shown here is derived from an EMBL/GenBank/DDBJ whole genome shotgun (WGS) entry which is preliminary data.</text>
</comment>
<evidence type="ECO:0000256" key="1">
    <source>
        <dbReference type="SAM" id="MobiDB-lite"/>
    </source>
</evidence>
<evidence type="ECO:0000313" key="2">
    <source>
        <dbReference type="EMBL" id="OTA14145.1"/>
    </source>
</evidence>
<dbReference type="Proteomes" id="UP000194204">
    <property type="component" value="Unassembled WGS sequence"/>
</dbReference>
<feature type="region of interest" description="Disordered" evidence="1">
    <location>
        <begin position="93"/>
        <end position="112"/>
    </location>
</feature>
<dbReference type="EMBL" id="MUBK01000099">
    <property type="protein sequence ID" value="OTA14145.1"/>
    <property type="molecule type" value="Genomic_DNA"/>
</dbReference>
<evidence type="ECO:0000313" key="3">
    <source>
        <dbReference type="Proteomes" id="UP000194204"/>
    </source>
</evidence>
<name>A0A1Y2S6B7_9GAMM</name>
<dbReference type="AlphaFoldDB" id="A0A1Y2S6B7"/>
<accession>A0A1Y2S6B7</accession>
<proteinExistence type="predicted"/>
<organism evidence="2 3">
    <name type="scientific">Xenorhabdus beddingii</name>
    <dbReference type="NCBI Taxonomy" id="40578"/>
    <lineage>
        <taxon>Bacteria</taxon>
        <taxon>Pseudomonadati</taxon>
        <taxon>Pseudomonadota</taxon>
        <taxon>Gammaproteobacteria</taxon>
        <taxon>Enterobacterales</taxon>
        <taxon>Morganellaceae</taxon>
        <taxon>Xenorhabdus</taxon>
    </lineage>
</organism>
<protein>
    <submittedName>
        <fullName evidence="2">Uncharacterized protein</fullName>
    </submittedName>
</protein>
<gene>
    <name evidence="2" type="ORF">Xbed_03729</name>
</gene>
<keyword evidence="3" id="KW-1185">Reference proteome</keyword>
<sequence>MVNPAVLIEGQAPKVRPDGKGVQGLVAISAGPVGMGDNAGDFALLGLIVKNLQYRFLHQQRGQINLRRLFEPVMRADQRQVEGKQLRQPFLKGKLPHAERGVRQAGYPKNKA</sequence>
<reference evidence="2 3" key="1">
    <citation type="submission" date="2017-01" db="EMBL/GenBank/DDBJ databases">
        <title>Deconstructing symbiosis and pathogenesis requirements using a combined genomic-metabolomic approach.</title>
        <authorList>
            <person name="Tobias N.J."/>
            <person name="Wolff H."/>
            <person name="Djahanschiri B."/>
            <person name="Ebersberger I."/>
            <person name="Bode H.B."/>
        </authorList>
    </citation>
    <scope>NUCLEOTIDE SEQUENCE [LARGE SCALE GENOMIC DNA]</scope>
    <source>
        <strain evidence="2 3">DSM 4764</strain>
    </source>
</reference>